<dbReference type="GO" id="GO:0005730">
    <property type="term" value="C:nucleolus"/>
    <property type="evidence" value="ECO:0007669"/>
    <property type="project" value="UniProtKB-SubCell"/>
</dbReference>
<comment type="function">
    <text evidence="1">ATP-binding RNA helicase involved in the biogenesis of 60S ribosomal subunits and is required for the normal formation of 25S and 5.8S rRNAs.</text>
</comment>
<dbReference type="InterPro" id="IPR014001">
    <property type="entry name" value="Helicase_ATP-bd"/>
</dbReference>
<dbReference type="SMART" id="SM00487">
    <property type="entry name" value="DEXDc"/>
    <property type="match status" value="1"/>
</dbReference>
<comment type="catalytic activity">
    <reaction evidence="12">
        <text>ATP + H2O = ADP + phosphate + H(+)</text>
        <dbReference type="Rhea" id="RHEA:13065"/>
        <dbReference type="ChEBI" id="CHEBI:15377"/>
        <dbReference type="ChEBI" id="CHEBI:15378"/>
        <dbReference type="ChEBI" id="CHEBI:30616"/>
        <dbReference type="ChEBI" id="CHEBI:43474"/>
        <dbReference type="ChEBI" id="CHEBI:456216"/>
        <dbReference type="EC" id="3.6.4.13"/>
    </reaction>
</comment>
<proteinExistence type="inferred from homology"/>
<evidence type="ECO:0000313" key="18">
    <source>
        <dbReference type="EMBL" id="WFD22221.1"/>
    </source>
</evidence>
<dbReference type="GO" id="GO:0003723">
    <property type="term" value="F:RNA binding"/>
    <property type="evidence" value="ECO:0007669"/>
    <property type="project" value="UniProtKB-KW"/>
</dbReference>
<dbReference type="Pfam" id="PF00271">
    <property type="entry name" value="Helicase_C"/>
    <property type="match status" value="1"/>
</dbReference>
<evidence type="ECO:0000256" key="1">
    <source>
        <dbReference type="ARBA" id="ARBA00003706"/>
    </source>
</evidence>
<dbReference type="Pfam" id="PF00270">
    <property type="entry name" value="DEAD"/>
    <property type="match status" value="1"/>
</dbReference>
<feature type="compositionally biased region" description="Basic residues" evidence="14">
    <location>
        <begin position="933"/>
        <end position="955"/>
    </location>
</feature>
<dbReference type="Pfam" id="PF08147">
    <property type="entry name" value="DBP10CT"/>
    <property type="match status" value="1"/>
</dbReference>
<dbReference type="PROSITE" id="PS51195">
    <property type="entry name" value="Q_MOTIF"/>
    <property type="match status" value="1"/>
</dbReference>
<dbReference type="GO" id="GO:0005524">
    <property type="term" value="F:ATP binding"/>
    <property type="evidence" value="ECO:0007669"/>
    <property type="project" value="UniProtKB-KW"/>
</dbReference>
<evidence type="ECO:0000259" key="15">
    <source>
        <dbReference type="PROSITE" id="PS51192"/>
    </source>
</evidence>
<feature type="region of interest" description="Disordered" evidence="14">
    <location>
        <begin position="785"/>
        <end position="820"/>
    </location>
</feature>
<comment type="similarity">
    <text evidence="3">Belongs to the DEAD box helicase family. DDX54/DBP10 subfamily.</text>
</comment>
<feature type="short sequence motif" description="Q motif" evidence="13">
    <location>
        <begin position="107"/>
        <end position="135"/>
    </location>
</feature>
<feature type="compositionally biased region" description="Basic and acidic residues" evidence="14">
    <location>
        <begin position="893"/>
        <end position="903"/>
    </location>
</feature>
<dbReference type="Gene3D" id="3.40.50.300">
    <property type="entry name" value="P-loop containing nucleotide triphosphate hydrolases"/>
    <property type="match status" value="2"/>
</dbReference>
<dbReference type="SMART" id="SM01123">
    <property type="entry name" value="DBP10CT"/>
    <property type="match status" value="1"/>
</dbReference>
<dbReference type="EC" id="3.6.4.13" evidence="4"/>
<organism evidence="18 19">
    <name type="scientific">Malassezia equina</name>
    <dbReference type="NCBI Taxonomy" id="1381935"/>
    <lineage>
        <taxon>Eukaryota</taxon>
        <taxon>Fungi</taxon>
        <taxon>Dikarya</taxon>
        <taxon>Basidiomycota</taxon>
        <taxon>Ustilaginomycotina</taxon>
        <taxon>Malasseziomycetes</taxon>
        <taxon>Malasseziales</taxon>
        <taxon>Malasseziaceae</taxon>
        <taxon>Malassezia</taxon>
    </lineage>
</organism>
<evidence type="ECO:0000256" key="5">
    <source>
        <dbReference type="ARBA" id="ARBA00022517"/>
    </source>
</evidence>
<evidence type="ECO:0000256" key="7">
    <source>
        <dbReference type="ARBA" id="ARBA00022801"/>
    </source>
</evidence>
<dbReference type="GO" id="GO:0003724">
    <property type="term" value="F:RNA helicase activity"/>
    <property type="evidence" value="ECO:0007669"/>
    <property type="project" value="UniProtKB-EC"/>
</dbReference>
<feature type="region of interest" description="Disordered" evidence="14">
    <location>
        <begin position="874"/>
        <end position="955"/>
    </location>
</feature>
<protein>
    <recommendedName>
        <fullName evidence="4">RNA helicase</fullName>
        <ecNumber evidence="4">3.6.4.13</ecNumber>
    </recommendedName>
</protein>
<dbReference type="InterPro" id="IPR050079">
    <property type="entry name" value="DEAD_box_RNA_helicase"/>
</dbReference>
<dbReference type="Proteomes" id="UP001214415">
    <property type="component" value="Chromosome 2"/>
</dbReference>
<evidence type="ECO:0000259" key="17">
    <source>
        <dbReference type="PROSITE" id="PS51195"/>
    </source>
</evidence>
<dbReference type="GO" id="GO:0010467">
    <property type="term" value="P:gene expression"/>
    <property type="evidence" value="ECO:0007669"/>
    <property type="project" value="UniProtKB-ARBA"/>
</dbReference>
<evidence type="ECO:0000256" key="11">
    <source>
        <dbReference type="ARBA" id="ARBA00023242"/>
    </source>
</evidence>
<evidence type="ECO:0000256" key="9">
    <source>
        <dbReference type="ARBA" id="ARBA00022840"/>
    </source>
</evidence>
<name>A0AAF0IXV8_9BASI</name>
<dbReference type="InterPro" id="IPR000629">
    <property type="entry name" value="RNA-helicase_DEAD-box_CS"/>
</dbReference>
<dbReference type="GO" id="GO:0016787">
    <property type="term" value="F:hydrolase activity"/>
    <property type="evidence" value="ECO:0007669"/>
    <property type="project" value="UniProtKB-KW"/>
</dbReference>
<gene>
    <name evidence="18" type="primary">DBP10</name>
    <name evidence="18" type="ORF">MEQU1_000886</name>
</gene>
<dbReference type="GO" id="GO:0005829">
    <property type="term" value="C:cytosol"/>
    <property type="evidence" value="ECO:0007669"/>
    <property type="project" value="TreeGrafter"/>
</dbReference>
<dbReference type="InterPro" id="IPR011545">
    <property type="entry name" value="DEAD/DEAH_box_helicase_dom"/>
</dbReference>
<evidence type="ECO:0000259" key="16">
    <source>
        <dbReference type="PROSITE" id="PS51194"/>
    </source>
</evidence>
<dbReference type="SMART" id="SM00490">
    <property type="entry name" value="HELICc"/>
    <property type="match status" value="1"/>
</dbReference>
<dbReference type="InterPro" id="IPR027417">
    <property type="entry name" value="P-loop_NTPase"/>
</dbReference>
<keyword evidence="5" id="KW-0690">Ribosome biogenesis</keyword>
<comment type="subcellular location">
    <subcellularLocation>
        <location evidence="2">Nucleus</location>
    </subcellularLocation>
</comment>
<dbReference type="CDD" id="cd18787">
    <property type="entry name" value="SF2_C_DEAD"/>
    <property type="match status" value="1"/>
</dbReference>
<evidence type="ECO:0000256" key="14">
    <source>
        <dbReference type="SAM" id="MobiDB-lite"/>
    </source>
</evidence>
<feature type="domain" description="Helicase C-terminal" evidence="16">
    <location>
        <begin position="381"/>
        <end position="522"/>
    </location>
</feature>
<sequence length="955" mass="105864">MLGGVEEVEDPRDAEKTLRPWAVGRFSCVVMAKEIDFLASDDDVELAPTPRRSTSNAKAHEDEDDDAAFIAAAAQKHNVKAGMQVAKQASKGKNKTPMASGIVSGGGSFQSMGLHPSLLRALLLRGFTTPTPIQRRAIPAILAQPPQDVVGMARTGSGKTLSYMVPLIQRLRGRHSTTFGVKSVILCPSRELALQILKVGKDLARGWRSEDDAQREAIRWALVVGGEGLDEQFAMMTANPDVVIATPGRLLHLVVEMNLDLKAVEYVVFDEADRLFEMGFADQLEELLRRLPSTRQTLLFSATLPKSLVEFARAGLEANPKLIRLDADSKISPDLRMAFFSVKPSEKDAALLQLVRQVIQVPTGEPVPADTDSKKRKRVNPVDQLRPYQTIIFCATKHHVEYLLLMLTTMGYACSHIYSSLDQAARSIEMNKFRAGRTSLLIVTDLAARGIDLPVLEHVINYDFPPQARIFVHRVGRTARAGRRGWAWSLCTHAELPNLCDLQLFLGRPLVSSHTLQGEAAHDLHANLVLGTFPRDALDLESESIRHAMHESSSTATAYEGLLQVVQRAHRMYVRSQPKASAESHRRAKDMLKAAERSALTGGTEGWALAGHPLEAAGVHDVLRRPDVYQLATSEDVKRRRTHDDPLAGARAALLAKVNAFRPGETVLEIGARGPNMPLARLMQDRRRTLDAKQQRARAIEAAKRGDSELPTDDDMDASMMSAASAPVDEADESEIASVFDTRTHFRDPSVYLDYEQRGAAEERGYSLQGTSFTEQAKHVSVDMAGDDVGPGAPNQRPNQRRWDTKKKKFIQGDGTGSDNQKLIRSETGLKLPASYRSGRFDAWRKEQQVELPHVGEEESSMAASARRIAARVNQQGGPRHRGFHHTQTKAPKPLDKLQYDYQKKRKARERKGLSPHASHTPHNELKSAQQIHRARERQAKRKAKNARPSKKRSK</sequence>
<dbReference type="EMBL" id="CP119901">
    <property type="protein sequence ID" value="WFD22221.1"/>
    <property type="molecule type" value="Genomic_DNA"/>
</dbReference>
<accession>A0AAF0IXV8</accession>
<reference evidence="18" key="1">
    <citation type="submission" date="2023-03" db="EMBL/GenBank/DDBJ databases">
        <title>Mating type loci evolution in Malassezia.</title>
        <authorList>
            <person name="Coelho M.A."/>
        </authorList>
    </citation>
    <scope>NUCLEOTIDE SEQUENCE</scope>
    <source>
        <strain evidence="18">CBS 12830</strain>
    </source>
</reference>
<evidence type="ECO:0000256" key="3">
    <source>
        <dbReference type="ARBA" id="ARBA00010379"/>
    </source>
</evidence>
<evidence type="ECO:0000256" key="8">
    <source>
        <dbReference type="ARBA" id="ARBA00022806"/>
    </source>
</evidence>
<evidence type="ECO:0000313" key="19">
    <source>
        <dbReference type="Proteomes" id="UP001214415"/>
    </source>
</evidence>
<evidence type="ECO:0000256" key="13">
    <source>
        <dbReference type="PROSITE-ProRule" id="PRU00552"/>
    </source>
</evidence>
<dbReference type="InterPro" id="IPR014014">
    <property type="entry name" value="RNA_helicase_DEAD_Q_motif"/>
</dbReference>
<evidence type="ECO:0000256" key="4">
    <source>
        <dbReference type="ARBA" id="ARBA00012552"/>
    </source>
</evidence>
<keyword evidence="6" id="KW-0547">Nucleotide-binding</keyword>
<feature type="compositionally biased region" description="Basic residues" evidence="14">
    <location>
        <begin position="879"/>
        <end position="888"/>
    </location>
</feature>
<keyword evidence="11" id="KW-0539">Nucleus</keyword>
<evidence type="ECO:0000256" key="12">
    <source>
        <dbReference type="ARBA" id="ARBA00047984"/>
    </source>
</evidence>
<keyword evidence="19" id="KW-1185">Reference proteome</keyword>
<evidence type="ECO:0000256" key="6">
    <source>
        <dbReference type="ARBA" id="ARBA00022741"/>
    </source>
</evidence>
<dbReference type="PROSITE" id="PS00039">
    <property type="entry name" value="DEAD_ATP_HELICASE"/>
    <property type="match status" value="1"/>
</dbReference>
<dbReference type="GO" id="GO:0042254">
    <property type="term" value="P:ribosome biogenesis"/>
    <property type="evidence" value="ECO:0007669"/>
    <property type="project" value="UniProtKB-KW"/>
</dbReference>
<keyword evidence="7 18" id="KW-0378">Hydrolase</keyword>
<keyword evidence="8 18" id="KW-0347">Helicase</keyword>
<dbReference type="InterPro" id="IPR012541">
    <property type="entry name" value="DBP10_C"/>
</dbReference>
<dbReference type="PROSITE" id="PS51194">
    <property type="entry name" value="HELICASE_CTER"/>
    <property type="match status" value="1"/>
</dbReference>
<keyword evidence="10" id="KW-0694">RNA-binding</keyword>
<dbReference type="InterPro" id="IPR001650">
    <property type="entry name" value="Helicase_C-like"/>
</dbReference>
<keyword evidence="9" id="KW-0067">ATP-binding</keyword>
<dbReference type="PANTHER" id="PTHR47959:SF8">
    <property type="entry name" value="RNA HELICASE"/>
    <property type="match status" value="1"/>
</dbReference>
<dbReference type="SUPFAM" id="SSF52540">
    <property type="entry name" value="P-loop containing nucleoside triphosphate hydrolases"/>
    <property type="match status" value="2"/>
</dbReference>
<feature type="domain" description="DEAD-box RNA helicase Q" evidence="17">
    <location>
        <begin position="107"/>
        <end position="135"/>
    </location>
</feature>
<evidence type="ECO:0000256" key="2">
    <source>
        <dbReference type="ARBA" id="ARBA00004123"/>
    </source>
</evidence>
<dbReference type="PROSITE" id="PS51192">
    <property type="entry name" value="HELICASE_ATP_BIND_1"/>
    <property type="match status" value="1"/>
</dbReference>
<dbReference type="AlphaFoldDB" id="A0AAF0IXV8"/>
<evidence type="ECO:0000256" key="10">
    <source>
        <dbReference type="ARBA" id="ARBA00022884"/>
    </source>
</evidence>
<dbReference type="PANTHER" id="PTHR47959">
    <property type="entry name" value="ATP-DEPENDENT RNA HELICASE RHLE-RELATED"/>
    <property type="match status" value="1"/>
</dbReference>
<feature type="domain" description="Helicase ATP-binding" evidence="15">
    <location>
        <begin position="140"/>
        <end position="322"/>
    </location>
</feature>